<feature type="transmembrane region" description="Helical" evidence="1">
    <location>
        <begin position="47"/>
        <end position="64"/>
    </location>
</feature>
<feature type="non-terminal residue" evidence="2">
    <location>
        <position position="1"/>
    </location>
</feature>
<evidence type="ECO:0000256" key="1">
    <source>
        <dbReference type="SAM" id="Phobius"/>
    </source>
</evidence>
<comment type="caution">
    <text evidence="2">The sequence shown here is derived from an EMBL/GenBank/DDBJ whole genome shotgun (WGS) entry which is preliminary data.</text>
</comment>
<protein>
    <submittedName>
        <fullName evidence="2">Uncharacterized protein</fullName>
    </submittedName>
</protein>
<reference evidence="2 3" key="2">
    <citation type="journal article" date="2018" name="New Phytol.">
        <title>High intraspecific genome diversity in the model arbuscular mycorrhizal symbiont Rhizophagus irregularis.</title>
        <authorList>
            <person name="Chen E.C.H."/>
            <person name="Morin E."/>
            <person name="Beaudet D."/>
            <person name="Noel J."/>
            <person name="Yildirir G."/>
            <person name="Ndikumana S."/>
            <person name="Charron P."/>
            <person name="St-Onge C."/>
            <person name="Giorgi J."/>
            <person name="Kruger M."/>
            <person name="Marton T."/>
            <person name="Ropars J."/>
            <person name="Grigoriev I.V."/>
            <person name="Hainaut M."/>
            <person name="Henrissat B."/>
            <person name="Roux C."/>
            <person name="Martin F."/>
            <person name="Corradi N."/>
        </authorList>
    </citation>
    <scope>NUCLEOTIDE SEQUENCE [LARGE SCALE GENOMIC DNA]</scope>
    <source>
        <strain evidence="2 3">DAOM 197198</strain>
    </source>
</reference>
<dbReference type="Proteomes" id="UP000018888">
    <property type="component" value="Unassembled WGS sequence"/>
</dbReference>
<reference evidence="2 3" key="1">
    <citation type="journal article" date="2013" name="Proc. Natl. Acad. Sci. U.S.A.">
        <title>Genome of an arbuscular mycorrhizal fungus provides insight into the oldest plant symbiosis.</title>
        <authorList>
            <person name="Tisserant E."/>
            <person name="Malbreil M."/>
            <person name="Kuo A."/>
            <person name="Kohler A."/>
            <person name="Symeonidi A."/>
            <person name="Balestrini R."/>
            <person name="Charron P."/>
            <person name="Duensing N."/>
            <person name="Frei Dit Frey N."/>
            <person name="Gianinazzi-Pearson V."/>
            <person name="Gilbert L.B."/>
            <person name="Handa Y."/>
            <person name="Herr J.R."/>
            <person name="Hijri M."/>
            <person name="Koul R."/>
            <person name="Kawaguchi M."/>
            <person name="Krajinski F."/>
            <person name="Lammers P.J."/>
            <person name="Masclaux F.G."/>
            <person name="Murat C."/>
            <person name="Morin E."/>
            <person name="Ndikumana S."/>
            <person name="Pagni M."/>
            <person name="Petitpierre D."/>
            <person name="Requena N."/>
            <person name="Rosikiewicz P."/>
            <person name="Riley R."/>
            <person name="Saito K."/>
            <person name="San Clemente H."/>
            <person name="Shapiro H."/>
            <person name="van Tuinen D."/>
            <person name="Becard G."/>
            <person name="Bonfante P."/>
            <person name="Paszkowski U."/>
            <person name="Shachar-Hill Y.Y."/>
            <person name="Tuskan G.A."/>
            <person name="Young P.W."/>
            <person name="Sanders I.R."/>
            <person name="Henrissat B."/>
            <person name="Rensing S.A."/>
            <person name="Grigoriev I.V."/>
            <person name="Corradi N."/>
            <person name="Roux C."/>
            <person name="Martin F."/>
        </authorList>
    </citation>
    <scope>NUCLEOTIDE SEQUENCE [LARGE SCALE GENOMIC DNA]</scope>
    <source>
        <strain evidence="2 3">DAOM 197198</strain>
    </source>
</reference>
<gene>
    <name evidence="2" type="ORF">GLOIN_2v1589285</name>
</gene>
<accession>A0A2P4Q648</accession>
<keyword evidence="1" id="KW-0472">Membrane</keyword>
<feature type="transmembrane region" description="Helical" evidence="1">
    <location>
        <begin position="15"/>
        <end position="35"/>
    </location>
</feature>
<dbReference type="AlphaFoldDB" id="A0A2P4Q648"/>
<feature type="transmembrane region" description="Helical" evidence="1">
    <location>
        <begin position="84"/>
        <end position="103"/>
    </location>
</feature>
<evidence type="ECO:0000313" key="2">
    <source>
        <dbReference type="EMBL" id="POG73107.1"/>
    </source>
</evidence>
<keyword evidence="1" id="KW-1133">Transmembrane helix</keyword>
<keyword evidence="3" id="KW-1185">Reference proteome</keyword>
<evidence type="ECO:0000313" key="3">
    <source>
        <dbReference type="Proteomes" id="UP000018888"/>
    </source>
</evidence>
<dbReference type="EMBL" id="AUPC02000087">
    <property type="protein sequence ID" value="POG73107.1"/>
    <property type="molecule type" value="Genomic_DNA"/>
</dbReference>
<sequence>LFFFLIHISPPSLSFLLQTQLNIFFINIFFSNKYLTNTFFSHANKYLFFHAQINTINTFFYAQVNTFFSRFRRFVVLAKFGTYYIYDTAVLLLLSFFLWLRIANIHLFFLLNRACIGSNEYSKYRRTYRSGKLFS</sequence>
<organism evidence="2 3">
    <name type="scientific">Rhizophagus irregularis (strain DAOM 181602 / DAOM 197198 / MUCL 43194)</name>
    <name type="common">Arbuscular mycorrhizal fungus</name>
    <name type="synonym">Glomus intraradices</name>
    <dbReference type="NCBI Taxonomy" id="747089"/>
    <lineage>
        <taxon>Eukaryota</taxon>
        <taxon>Fungi</taxon>
        <taxon>Fungi incertae sedis</taxon>
        <taxon>Mucoromycota</taxon>
        <taxon>Glomeromycotina</taxon>
        <taxon>Glomeromycetes</taxon>
        <taxon>Glomerales</taxon>
        <taxon>Glomeraceae</taxon>
        <taxon>Rhizophagus</taxon>
    </lineage>
</organism>
<proteinExistence type="predicted"/>
<keyword evidence="1" id="KW-0812">Transmembrane</keyword>
<name>A0A2P4Q648_RHIID</name>